<feature type="domain" description="5'-Nucleotidase C-terminal" evidence="3">
    <location>
        <begin position="389"/>
        <end position="546"/>
    </location>
</feature>
<sequence>MFVPPARRVTRGASVGLGAAALAFGAAVVPLGSAAAAEPGETVTLVTFNDFHGALSVGKPFACTVTNALAGDENSGLISAGDSVGGSEFASAVQNDEPTLDFLNALGVQATAVGNHEFDQDQDDLMNRIVPNSDFPTLAANVYQADGSRLLEPYAIVEAGGVKVAVVGAVTTLTPSKVSPVAVEGLEFRDPVDSVNAAVEELKASGEEFDVIVASYHEGAGASADPGTAPSAGDRAIFTKIVEQTSADVDAIFNGDSHREYAYDAPAPDGEVRPVVQAGSSGSHIGSVELVLGDDGDWDVVKGGTQLIPVKTVKDSDEPTAEALAGCATDPAYIAASGVAEQALADAAIEGARPVGTIEGDITTAWNSSKAQYVDGTWTRTDEAAAKGDDRSRFSAAGNMLADSMKWFLEDRGGYEGQEIIGFMNPGGIRAEFWYEASGSEGDGVVTYAEANNVTPFGNTLNSGEVTGAQFKQILEEQWRIADGKEAFLAFGVSENVTYAYDPTRELGDRIIDLKINGEPIDPEATYTIVAASFLFEGGDGMTTLAQASNIRDTGVLDRDALSTYFEKNSPVAPDYAQRQLSVQILESGEYNDEEGIDQDPVLRLGNLESLSLGAPQIEKVIVNAGEYGTFEAPYVLDEESGRYFGGVTLTDWLCVPEGTSVRLTITAVPETGSEFTIEVPSSTWTEGGPPASCEDDDQGKPGEPGEPGEPGKPGDDGQPGKPGDDGQPGKPGDDGQPGKPGDDGQPGKPG</sequence>
<protein>
    <submittedName>
        <fullName evidence="4">5'-nucleotidase C-terminal domain-containing protein</fullName>
    </submittedName>
</protein>
<keyword evidence="1" id="KW-0378">Hydrolase</keyword>
<gene>
    <name evidence="4" type="ORF">IOE58_12585</name>
</gene>
<name>A0ABR9W3G9_9MICO</name>
<reference evidence="4 5" key="1">
    <citation type="submission" date="2020-10" db="EMBL/GenBank/DDBJ databases">
        <title>Draft genome and description of Brachybacterium epidermidis sp nov.</title>
        <authorList>
            <person name="Boxberger M."/>
            <person name="La Scola B."/>
        </authorList>
    </citation>
    <scope>NUCLEOTIDE SEQUENCE [LARGE SCALE GENOMIC DNA]</scope>
    <source>
        <strain evidence="4 5">Marseille-Q2903</strain>
    </source>
</reference>
<dbReference type="InterPro" id="IPR008334">
    <property type="entry name" value="5'-Nucleotdase_C"/>
</dbReference>
<feature type="non-terminal residue" evidence="4">
    <location>
        <position position="751"/>
    </location>
</feature>
<dbReference type="Pfam" id="PF02872">
    <property type="entry name" value="5_nucleotid_C"/>
    <property type="match status" value="1"/>
</dbReference>
<keyword evidence="5" id="KW-1185">Reference proteome</keyword>
<dbReference type="Proteomes" id="UP000644727">
    <property type="component" value="Unassembled WGS sequence"/>
</dbReference>
<dbReference type="RefSeq" id="WP_193866717.1">
    <property type="nucleotide sequence ID" value="NZ_JADEYR010000017.1"/>
</dbReference>
<feature type="chain" id="PRO_5044960703" evidence="1">
    <location>
        <begin position="37"/>
        <end position="751"/>
    </location>
</feature>
<dbReference type="SUPFAM" id="SSF56300">
    <property type="entry name" value="Metallo-dependent phosphatases"/>
    <property type="match status" value="1"/>
</dbReference>
<dbReference type="InterPro" id="IPR036907">
    <property type="entry name" value="5'-Nucleotdase_C_sf"/>
</dbReference>
<dbReference type="InterPro" id="IPR006179">
    <property type="entry name" value="5_nucleotidase/apyrase"/>
</dbReference>
<dbReference type="PANTHER" id="PTHR11575">
    <property type="entry name" value="5'-NUCLEOTIDASE-RELATED"/>
    <property type="match status" value="1"/>
</dbReference>
<comment type="caution">
    <text evidence="4">The sequence shown here is derived from an EMBL/GenBank/DDBJ whole genome shotgun (WGS) entry which is preliminary data.</text>
</comment>
<feature type="region of interest" description="Disordered" evidence="2">
    <location>
        <begin position="681"/>
        <end position="751"/>
    </location>
</feature>
<dbReference type="EMBL" id="JADEYR010000017">
    <property type="protein sequence ID" value="MBE9404981.1"/>
    <property type="molecule type" value="Genomic_DNA"/>
</dbReference>
<dbReference type="Pfam" id="PF01391">
    <property type="entry name" value="Collagen"/>
    <property type="match status" value="1"/>
</dbReference>
<dbReference type="Gene3D" id="3.90.780.10">
    <property type="entry name" value="5'-Nucleotidase, C-terminal domain"/>
    <property type="match status" value="1"/>
</dbReference>
<dbReference type="SUPFAM" id="SSF55816">
    <property type="entry name" value="5'-nucleotidase (syn. UDP-sugar hydrolase), C-terminal domain"/>
    <property type="match status" value="1"/>
</dbReference>
<keyword evidence="1" id="KW-0547">Nucleotide-binding</keyword>
<proteinExistence type="inferred from homology"/>
<dbReference type="PANTHER" id="PTHR11575:SF24">
    <property type="entry name" value="5'-NUCLEOTIDASE"/>
    <property type="match status" value="1"/>
</dbReference>
<evidence type="ECO:0000313" key="5">
    <source>
        <dbReference type="Proteomes" id="UP000644727"/>
    </source>
</evidence>
<organism evidence="4 5">
    <name type="scientific">Brachybacterium epidermidis</name>
    <dbReference type="NCBI Taxonomy" id="2781983"/>
    <lineage>
        <taxon>Bacteria</taxon>
        <taxon>Bacillati</taxon>
        <taxon>Actinomycetota</taxon>
        <taxon>Actinomycetes</taxon>
        <taxon>Micrococcales</taxon>
        <taxon>Dermabacteraceae</taxon>
        <taxon>Brachybacterium</taxon>
    </lineage>
</organism>
<keyword evidence="1" id="KW-0732">Signal</keyword>
<evidence type="ECO:0000313" key="4">
    <source>
        <dbReference type="EMBL" id="MBE9404981.1"/>
    </source>
</evidence>
<accession>A0ABR9W3G9</accession>
<dbReference type="Gene3D" id="3.60.21.10">
    <property type="match status" value="1"/>
</dbReference>
<dbReference type="InterPro" id="IPR029052">
    <property type="entry name" value="Metallo-depent_PP-like"/>
</dbReference>
<evidence type="ECO:0000256" key="1">
    <source>
        <dbReference type="RuleBase" id="RU362119"/>
    </source>
</evidence>
<comment type="similarity">
    <text evidence="1">Belongs to the 5'-nucleotidase family.</text>
</comment>
<feature type="signal peptide" evidence="1">
    <location>
        <begin position="1"/>
        <end position="36"/>
    </location>
</feature>
<evidence type="ECO:0000256" key="2">
    <source>
        <dbReference type="SAM" id="MobiDB-lite"/>
    </source>
</evidence>
<dbReference type="InterPro" id="IPR008160">
    <property type="entry name" value="Collagen"/>
</dbReference>
<dbReference type="PRINTS" id="PR01607">
    <property type="entry name" value="APYRASEFAMLY"/>
</dbReference>
<evidence type="ECO:0000259" key="3">
    <source>
        <dbReference type="Pfam" id="PF02872"/>
    </source>
</evidence>